<dbReference type="Proteomes" id="UP001501411">
    <property type="component" value="Unassembled WGS sequence"/>
</dbReference>
<sequence>MATISRNDLLKLGFEDEGGPVINDYQQYIVLRYYIHKDRPWIRIEEHYPKQYLDHMDKRHIVSTVINYGTKDGEIVYSSEEVKRYLLHHRGLPNRSH</sequence>
<dbReference type="EMBL" id="BAABIQ010000002">
    <property type="protein sequence ID" value="GAA4778967.1"/>
    <property type="molecule type" value="Genomic_DNA"/>
</dbReference>
<reference evidence="2" key="1">
    <citation type="journal article" date="2019" name="Int. J. Syst. Evol. Microbiol.">
        <title>The Global Catalogue of Microorganisms (GCM) 10K type strain sequencing project: providing services to taxonomists for standard genome sequencing and annotation.</title>
        <authorList>
            <consortium name="The Broad Institute Genomics Platform"/>
            <consortium name="The Broad Institute Genome Sequencing Center for Infectious Disease"/>
            <person name="Wu L."/>
            <person name="Ma J."/>
        </authorList>
    </citation>
    <scope>NUCLEOTIDE SEQUENCE [LARGE SCALE GENOMIC DNA]</scope>
    <source>
        <strain evidence="2">JCM 18200</strain>
    </source>
</reference>
<gene>
    <name evidence="1" type="ORF">GCM10023231_02020</name>
</gene>
<comment type="caution">
    <text evidence="1">The sequence shown here is derived from an EMBL/GenBank/DDBJ whole genome shotgun (WGS) entry which is preliminary data.</text>
</comment>
<evidence type="ECO:0000313" key="1">
    <source>
        <dbReference type="EMBL" id="GAA4778967.1"/>
    </source>
</evidence>
<protein>
    <submittedName>
        <fullName evidence="1">Uncharacterized protein</fullName>
    </submittedName>
</protein>
<accession>A0ABP9ACY3</accession>
<organism evidence="1 2">
    <name type="scientific">Olivibacter ginsenosidimutans</name>
    <dbReference type="NCBI Taxonomy" id="1176537"/>
    <lineage>
        <taxon>Bacteria</taxon>
        <taxon>Pseudomonadati</taxon>
        <taxon>Bacteroidota</taxon>
        <taxon>Sphingobacteriia</taxon>
        <taxon>Sphingobacteriales</taxon>
        <taxon>Sphingobacteriaceae</taxon>
        <taxon>Olivibacter</taxon>
    </lineage>
</organism>
<evidence type="ECO:0000313" key="2">
    <source>
        <dbReference type="Proteomes" id="UP001501411"/>
    </source>
</evidence>
<name>A0ABP9ACY3_9SPHI</name>
<proteinExistence type="predicted"/>
<keyword evidence="2" id="KW-1185">Reference proteome</keyword>
<dbReference type="RefSeq" id="WP_345229818.1">
    <property type="nucleotide sequence ID" value="NZ_BAABIQ010000002.1"/>
</dbReference>